<evidence type="ECO:0000313" key="2">
    <source>
        <dbReference type="EMBL" id="RHG63725.1"/>
    </source>
</evidence>
<dbReference type="Proteomes" id="UP000286501">
    <property type="component" value="Unassembled WGS sequence"/>
</dbReference>
<name>A0A3R6H6T9_9BACT</name>
<dbReference type="AlphaFoldDB" id="A0A3R6H6T9"/>
<gene>
    <name evidence="2" type="ORF">DW250_12425</name>
</gene>
<protein>
    <submittedName>
        <fullName evidence="2">Uncharacterized protein</fullName>
    </submittedName>
</protein>
<dbReference type="RefSeq" id="WP_118201424.1">
    <property type="nucleotide sequence ID" value="NZ_QRIE01000017.1"/>
</dbReference>
<keyword evidence="1" id="KW-1133">Transmembrane helix</keyword>
<keyword evidence="1" id="KW-0472">Membrane</keyword>
<keyword evidence="1" id="KW-0812">Transmembrane</keyword>
<feature type="transmembrane region" description="Helical" evidence="1">
    <location>
        <begin position="30"/>
        <end position="47"/>
    </location>
</feature>
<accession>A0A3R6H6T9</accession>
<proteinExistence type="predicted"/>
<evidence type="ECO:0000256" key="1">
    <source>
        <dbReference type="SAM" id="Phobius"/>
    </source>
</evidence>
<sequence>MAERLRELLVGVVIAVVAYLKPIDGELKTLALVFFLNFAFGYLSGMIAKGEKFELKKALICVGHATIYFVLCAAVYTIGRWKGQMDGAIQCVSMITYVVIYFYGMNITQKMMEIFKKGTPPWMVANFLHYCLGLYFLERIPFLSSFFNSYKQQKGNQSC</sequence>
<feature type="transmembrane region" description="Helical" evidence="1">
    <location>
        <begin position="59"/>
        <end position="81"/>
    </location>
</feature>
<dbReference type="EMBL" id="QRIN01000060">
    <property type="protein sequence ID" value="RHG63725.1"/>
    <property type="molecule type" value="Genomic_DNA"/>
</dbReference>
<reference evidence="2 3" key="1">
    <citation type="submission" date="2018-08" db="EMBL/GenBank/DDBJ databases">
        <title>A genome reference for cultivated species of the human gut microbiota.</title>
        <authorList>
            <person name="Zou Y."/>
            <person name="Xue W."/>
            <person name="Luo G."/>
        </authorList>
    </citation>
    <scope>NUCLEOTIDE SEQUENCE [LARGE SCALE GENOMIC DNA]</scope>
    <source>
        <strain evidence="2 3">AM22-1</strain>
    </source>
</reference>
<feature type="transmembrane region" description="Helical" evidence="1">
    <location>
        <begin position="87"/>
        <end position="107"/>
    </location>
</feature>
<comment type="caution">
    <text evidence="2">The sequence shown here is derived from an EMBL/GenBank/DDBJ whole genome shotgun (WGS) entry which is preliminary data.</text>
</comment>
<organism evidence="2 3">
    <name type="scientific">Segatella copri</name>
    <dbReference type="NCBI Taxonomy" id="165179"/>
    <lineage>
        <taxon>Bacteria</taxon>
        <taxon>Pseudomonadati</taxon>
        <taxon>Bacteroidota</taxon>
        <taxon>Bacteroidia</taxon>
        <taxon>Bacteroidales</taxon>
        <taxon>Prevotellaceae</taxon>
        <taxon>Segatella</taxon>
    </lineage>
</organism>
<evidence type="ECO:0000313" key="3">
    <source>
        <dbReference type="Proteomes" id="UP000286501"/>
    </source>
</evidence>